<comment type="caution">
    <text evidence="1">The sequence shown here is derived from an EMBL/GenBank/DDBJ whole genome shotgun (WGS) entry which is preliminary data.</text>
</comment>
<evidence type="ECO:0008006" key="3">
    <source>
        <dbReference type="Google" id="ProtNLM"/>
    </source>
</evidence>
<name>A0ABV2J6L4_9HYPH</name>
<evidence type="ECO:0000313" key="2">
    <source>
        <dbReference type="Proteomes" id="UP001549047"/>
    </source>
</evidence>
<dbReference type="Proteomes" id="UP001549047">
    <property type="component" value="Unassembled WGS sequence"/>
</dbReference>
<organism evidence="1 2">
    <name type="scientific">Rhizobium aquaticum</name>
    <dbReference type="NCBI Taxonomy" id="1549636"/>
    <lineage>
        <taxon>Bacteria</taxon>
        <taxon>Pseudomonadati</taxon>
        <taxon>Pseudomonadota</taxon>
        <taxon>Alphaproteobacteria</taxon>
        <taxon>Hyphomicrobiales</taxon>
        <taxon>Rhizobiaceae</taxon>
        <taxon>Rhizobium/Agrobacterium group</taxon>
        <taxon>Rhizobium</taxon>
    </lineage>
</organism>
<dbReference type="EMBL" id="JBEPMB010000025">
    <property type="protein sequence ID" value="MET3616373.1"/>
    <property type="molecule type" value="Genomic_DNA"/>
</dbReference>
<proteinExistence type="predicted"/>
<reference evidence="1 2" key="1">
    <citation type="submission" date="2024-06" db="EMBL/GenBank/DDBJ databases">
        <title>Genomic Encyclopedia of Type Strains, Phase IV (KMG-IV): sequencing the most valuable type-strain genomes for metagenomic binning, comparative biology and taxonomic classification.</title>
        <authorList>
            <person name="Goeker M."/>
        </authorList>
    </citation>
    <scope>NUCLEOTIDE SEQUENCE [LARGE SCALE GENOMIC DNA]</scope>
    <source>
        <strain evidence="1 2">DSM 29780</strain>
    </source>
</reference>
<sequence length="104" mass="11689">MMTTDLPKRQFPISIDGRVSSREAESRGHAFLVTTSGEIQAPLRVLALFGQRDLMPTKILVECNGNQNRIMIEIQDLRHDDAGILAEKMRALVSVHDVELQPHL</sequence>
<dbReference type="RefSeq" id="WP_354558823.1">
    <property type="nucleotide sequence ID" value="NZ_JBEPMB010000025.1"/>
</dbReference>
<gene>
    <name evidence="1" type="ORF">ABID16_004727</name>
</gene>
<accession>A0ABV2J6L4</accession>
<keyword evidence="2" id="KW-1185">Reference proteome</keyword>
<protein>
    <recommendedName>
        <fullName evidence="3">PilZ domain-containing protein</fullName>
    </recommendedName>
</protein>
<evidence type="ECO:0000313" key="1">
    <source>
        <dbReference type="EMBL" id="MET3616373.1"/>
    </source>
</evidence>